<accession>A0A8H3TST4</accession>
<evidence type="ECO:0000256" key="6">
    <source>
        <dbReference type="SAM" id="MobiDB-lite"/>
    </source>
</evidence>
<keyword evidence="2" id="KW-0749">Sporulation</keyword>
<feature type="compositionally biased region" description="Basic and acidic residues" evidence="6">
    <location>
        <begin position="934"/>
        <end position="950"/>
    </location>
</feature>
<keyword evidence="5" id="KW-0539">Nucleus</keyword>
<feature type="domain" description="Velvet" evidence="7">
    <location>
        <begin position="325"/>
        <end position="518"/>
    </location>
</feature>
<dbReference type="PROSITE" id="PS51821">
    <property type="entry name" value="VELVET"/>
    <property type="match status" value="1"/>
</dbReference>
<dbReference type="GO" id="GO:0030435">
    <property type="term" value="P:sporulation resulting in formation of a cellular spore"/>
    <property type="evidence" value="ECO:0007669"/>
    <property type="project" value="UniProtKB-KW"/>
</dbReference>
<dbReference type="PANTHER" id="PTHR33572:SF18">
    <property type="entry name" value="SPORE DEVELOPMENT REGULATOR VOSA"/>
    <property type="match status" value="1"/>
</dbReference>
<dbReference type="Pfam" id="PF11754">
    <property type="entry name" value="Velvet"/>
    <property type="match status" value="1"/>
</dbReference>
<keyword evidence="3" id="KW-0805">Transcription regulation</keyword>
<dbReference type="Gene3D" id="2.60.40.3960">
    <property type="entry name" value="Velvet domain"/>
    <property type="match status" value="1"/>
</dbReference>
<feature type="region of interest" description="Disordered" evidence="6">
    <location>
        <begin position="267"/>
        <end position="286"/>
    </location>
</feature>
<feature type="region of interest" description="Disordered" evidence="6">
    <location>
        <begin position="930"/>
        <end position="959"/>
    </location>
</feature>
<evidence type="ECO:0000313" key="8">
    <source>
        <dbReference type="EMBL" id="GHJ86791.1"/>
    </source>
</evidence>
<gene>
    <name evidence="8" type="ORF">NliqN6_3193</name>
</gene>
<evidence type="ECO:0000259" key="7">
    <source>
        <dbReference type="PROSITE" id="PS51821"/>
    </source>
</evidence>
<feature type="compositionally biased region" description="Polar residues" evidence="6">
    <location>
        <begin position="668"/>
        <end position="688"/>
    </location>
</feature>
<dbReference type="InterPro" id="IPR037525">
    <property type="entry name" value="Velvet_dom"/>
</dbReference>
<reference evidence="8" key="1">
    <citation type="submission" date="2020-07" db="EMBL/GenBank/DDBJ databases">
        <title>Draft Genome Sequence of a Deep-Sea Yeast, Naganishia (Cryptococcus) liquefaciens strain N6.</title>
        <authorList>
            <person name="Han Y.W."/>
            <person name="Kajitani R."/>
            <person name="Morimoto H."/>
            <person name="Parhat M."/>
            <person name="Tsubouchi H."/>
            <person name="Bakenova O."/>
            <person name="Ogata M."/>
            <person name="Argunhan B."/>
            <person name="Aoki R."/>
            <person name="Kajiwara S."/>
            <person name="Itoh T."/>
            <person name="Iwasaki H."/>
        </authorList>
    </citation>
    <scope>NUCLEOTIDE SEQUENCE</scope>
    <source>
        <strain evidence="8">N6</strain>
    </source>
</reference>
<dbReference type="AlphaFoldDB" id="A0A8H3TST4"/>
<protein>
    <recommendedName>
        <fullName evidence="7">Velvet domain-containing protein</fullName>
    </recommendedName>
</protein>
<keyword evidence="9" id="KW-1185">Reference proteome</keyword>
<keyword evidence="4" id="KW-0804">Transcription</keyword>
<evidence type="ECO:0000256" key="3">
    <source>
        <dbReference type="ARBA" id="ARBA00023015"/>
    </source>
</evidence>
<feature type="region of interest" description="Disordered" evidence="6">
    <location>
        <begin position="586"/>
        <end position="708"/>
    </location>
</feature>
<evidence type="ECO:0000256" key="5">
    <source>
        <dbReference type="ARBA" id="ARBA00023242"/>
    </source>
</evidence>
<comment type="caution">
    <text evidence="8">The sequence shown here is derived from an EMBL/GenBank/DDBJ whole genome shotgun (WGS) entry which is preliminary data.</text>
</comment>
<feature type="compositionally biased region" description="Low complexity" evidence="6">
    <location>
        <begin position="274"/>
        <end position="285"/>
    </location>
</feature>
<dbReference type="EMBL" id="BLZA01000019">
    <property type="protein sequence ID" value="GHJ86791.1"/>
    <property type="molecule type" value="Genomic_DNA"/>
</dbReference>
<feature type="region of interest" description="Disordered" evidence="6">
    <location>
        <begin position="1"/>
        <end position="22"/>
    </location>
</feature>
<dbReference type="InterPro" id="IPR021740">
    <property type="entry name" value="Velvet"/>
</dbReference>
<proteinExistence type="predicted"/>
<feature type="compositionally biased region" description="Basic and acidic residues" evidence="6">
    <location>
        <begin position="689"/>
        <end position="698"/>
    </location>
</feature>
<dbReference type="Proteomes" id="UP000620104">
    <property type="component" value="Unassembled WGS sequence"/>
</dbReference>
<feature type="region of interest" description="Disordered" evidence="6">
    <location>
        <begin position="518"/>
        <end position="574"/>
    </location>
</feature>
<dbReference type="OrthoDB" id="5599552at2759"/>
<organism evidence="8 9">
    <name type="scientific">Naganishia liquefaciens</name>
    <dbReference type="NCBI Taxonomy" id="104408"/>
    <lineage>
        <taxon>Eukaryota</taxon>
        <taxon>Fungi</taxon>
        <taxon>Dikarya</taxon>
        <taxon>Basidiomycota</taxon>
        <taxon>Agaricomycotina</taxon>
        <taxon>Tremellomycetes</taxon>
        <taxon>Filobasidiales</taxon>
        <taxon>Filobasidiaceae</taxon>
        <taxon>Naganishia</taxon>
    </lineage>
</organism>
<evidence type="ECO:0000256" key="1">
    <source>
        <dbReference type="ARBA" id="ARBA00004123"/>
    </source>
</evidence>
<dbReference type="GO" id="GO:0005634">
    <property type="term" value="C:nucleus"/>
    <property type="evidence" value="ECO:0007669"/>
    <property type="project" value="UniProtKB-SubCell"/>
</dbReference>
<feature type="compositionally biased region" description="Polar residues" evidence="6">
    <location>
        <begin position="586"/>
        <end position="603"/>
    </location>
</feature>
<feature type="compositionally biased region" description="Polar residues" evidence="6">
    <location>
        <begin position="556"/>
        <end position="574"/>
    </location>
</feature>
<evidence type="ECO:0000256" key="4">
    <source>
        <dbReference type="ARBA" id="ARBA00023163"/>
    </source>
</evidence>
<evidence type="ECO:0000313" key="9">
    <source>
        <dbReference type="Proteomes" id="UP000620104"/>
    </source>
</evidence>
<evidence type="ECO:0000256" key="2">
    <source>
        <dbReference type="ARBA" id="ARBA00022969"/>
    </source>
</evidence>
<comment type="subcellular location">
    <subcellularLocation>
        <location evidence="1">Nucleus</location>
    </subcellularLocation>
</comment>
<name>A0A8H3TST4_9TREE</name>
<dbReference type="InterPro" id="IPR038491">
    <property type="entry name" value="Velvet_dom_sf"/>
</dbReference>
<feature type="compositionally biased region" description="Polar residues" evidence="6">
    <location>
        <begin position="630"/>
        <end position="646"/>
    </location>
</feature>
<dbReference type="PANTHER" id="PTHR33572">
    <property type="entry name" value="SPORE DEVELOPMENT REGULATOR VOSA"/>
    <property type="match status" value="1"/>
</dbReference>
<sequence>MDQSTSFAHSSVVLPPPPPPPLTHATIVGPTDEPSNNTAFANSYYANDIPAYVPGMANHGTGYGLNAAIPQDHRMAPMQTRQGESTVFSFPTANGPLPQNPADVTRPFTSVSNRQEPSQVSPITVSQTPIMTRPATGLISPKRGGDRVNALFNNKRRGFSKRQRLDLTIETATPTKWADQYSQQPNYYRAASPRQSSVINSMDYGSTGIPLSASSLDRSRSNSNAIPGLMPRLQAPWTALPQEPNYSHARFHDESTQHFHAPPFFESQRHSTFSNSSQNLPTSSSGYDSRFSSLSNVAGLSYGAAQRMNPYDQTRQSFDVTAAKPKQLSDGRFSLIVQQQPERARLCSFKEENDTIDRRPVDPPPVVQIIPTRGGSISEMLVRHHFFMKAVLVSQKPEYVMDSATSPSRNHTLVYQELRLPAGQEATTGEATHTPEKLQDLDGKDGAFCVFGRLSIRMPGQFRLRFTLYEATQLGIQEVAHVYSEPFEVFSPKLFTGMRQSTTLTRHFASQGLKIKLRQDGTGRGGRRKKIQPRESTEAGLTSLRATEIPQAHSKVPSQSIPRQDSQVSPTSTSFAPPYSATVFANPQSSAQRNPSSISTISYHLNPHDVPKDSSAIRYPISTGGAQHVTPVQQPSSAFSQRSSTLGAYVPDDEDVSYHRSGPRNDALNHSSDDNIQSIDSHLDLSSNDSRREADAPQHMRSFSSAMEVDLPKLRDRATSSSFDKGSRTLPSLNTAVDHSSIWLRNANLVPPDDLVPGGIIFRNGIRYGGDDGSMPPMSFGKLPNLIYEGLLPGTPGVPNANGTDLSNFSLKNGSSNFALTPYLPMTASAPSTPSIPLNPDLTPFLANGNLNTPRSRLEINARPDQPLRTYRPGVDVPASATYLKDFSKPSQFADLEDNPDAASANDLAGFSSALSSSLENKVRNFNLALPRRASRESRDSRRSSDEQHGHQIQTVASG</sequence>